<feature type="domain" description="YqeB PH" evidence="2">
    <location>
        <begin position="21"/>
        <end position="94"/>
    </location>
</feature>
<organism evidence="3 4">
    <name type="scientific">Tigheibacillus halophilus</name>
    <dbReference type="NCBI Taxonomy" id="361280"/>
    <lineage>
        <taxon>Bacteria</taxon>
        <taxon>Bacillati</taxon>
        <taxon>Bacillota</taxon>
        <taxon>Bacilli</taxon>
        <taxon>Bacillales</taxon>
        <taxon>Bacillaceae</taxon>
        <taxon>Tigheibacillus</taxon>
    </lineage>
</organism>
<dbReference type="Pfam" id="PF23494">
    <property type="entry name" value="bPH_10"/>
    <property type="match status" value="1"/>
</dbReference>
<feature type="transmembrane region" description="Helical" evidence="1">
    <location>
        <begin position="30"/>
        <end position="55"/>
    </location>
</feature>
<name>A0ABU5C8Y4_9BACI</name>
<keyword evidence="1" id="KW-0472">Membrane</keyword>
<gene>
    <name evidence="3" type="ORF">RWE15_16275</name>
</gene>
<dbReference type="InterPro" id="IPR057798">
    <property type="entry name" value="PH_YqeB"/>
</dbReference>
<accession>A0ABU5C8Y4</accession>
<sequence length="108" mass="11778">MHRLSIASERNDLMNHNHEMVLGFSKSEKLLVVFLPVLSGGLIGWFIPVIAGWILKLPIVPWGKLVELIASFNSVWVSIVAALIGIAGGDMVGFCHFRGKPGGDHFLS</sequence>
<evidence type="ECO:0000256" key="1">
    <source>
        <dbReference type="SAM" id="Phobius"/>
    </source>
</evidence>
<dbReference type="EMBL" id="JAWDIP010000003">
    <property type="protein sequence ID" value="MDY0395689.1"/>
    <property type="molecule type" value="Genomic_DNA"/>
</dbReference>
<evidence type="ECO:0000313" key="3">
    <source>
        <dbReference type="EMBL" id="MDY0395689.1"/>
    </source>
</evidence>
<evidence type="ECO:0000259" key="2">
    <source>
        <dbReference type="Pfam" id="PF23494"/>
    </source>
</evidence>
<dbReference type="Proteomes" id="UP001281447">
    <property type="component" value="Unassembled WGS sequence"/>
</dbReference>
<feature type="transmembrane region" description="Helical" evidence="1">
    <location>
        <begin position="75"/>
        <end position="97"/>
    </location>
</feature>
<evidence type="ECO:0000313" key="4">
    <source>
        <dbReference type="Proteomes" id="UP001281447"/>
    </source>
</evidence>
<keyword evidence="1" id="KW-1133">Transmembrane helix</keyword>
<keyword evidence="1" id="KW-0812">Transmembrane</keyword>
<protein>
    <recommendedName>
        <fullName evidence="2">YqeB PH domain-containing protein</fullName>
    </recommendedName>
</protein>
<reference evidence="3 4" key="1">
    <citation type="submission" date="2023-10" db="EMBL/GenBank/DDBJ databases">
        <title>Virgibacillus halophilus 5B73C genome.</title>
        <authorList>
            <person name="Miliotis G."/>
            <person name="Sengupta P."/>
            <person name="Hameed A."/>
            <person name="Chuvochina M."/>
            <person name="Mcdonagh F."/>
            <person name="Simpson A.C."/>
            <person name="Singh N.K."/>
            <person name="Rekha P.D."/>
            <person name="Raman K."/>
            <person name="Hugenholtz P."/>
            <person name="Venkateswaran K."/>
        </authorList>
    </citation>
    <scope>NUCLEOTIDE SEQUENCE [LARGE SCALE GENOMIC DNA]</scope>
    <source>
        <strain evidence="3 4">5B73C</strain>
    </source>
</reference>
<comment type="caution">
    <text evidence="3">The sequence shown here is derived from an EMBL/GenBank/DDBJ whole genome shotgun (WGS) entry which is preliminary data.</text>
</comment>
<proteinExistence type="predicted"/>
<keyword evidence="4" id="KW-1185">Reference proteome</keyword>